<dbReference type="InterPro" id="IPR028969">
    <property type="entry name" value="Imm52"/>
</dbReference>
<evidence type="ECO:0000313" key="3">
    <source>
        <dbReference type="Proteomes" id="UP000660680"/>
    </source>
</evidence>
<gene>
    <name evidence="2" type="ORF">GCM10010171_57270</name>
</gene>
<dbReference type="Proteomes" id="UP000660680">
    <property type="component" value="Unassembled WGS sequence"/>
</dbReference>
<feature type="domain" description="Immunity protein 52" evidence="1">
    <location>
        <begin position="6"/>
        <end position="203"/>
    </location>
</feature>
<dbReference type="RefSeq" id="WP_189213718.1">
    <property type="nucleotide sequence ID" value="NZ_BMRB01000007.1"/>
</dbReference>
<dbReference type="Pfam" id="PF15579">
    <property type="entry name" value="Imm52"/>
    <property type="match status" value="1"/>
</dbReference>
<accession>A0A918GS65</accession>
<evidence type="ECO:0000259" key="1">
    <source>
        <dbReference type="Pfam" id="PF15579"/>
    </source>
</evidence>
<keyword evidence="3" id="KW-1185">Reference proteome</keyword>
<protein>
    <recommendedName>
        <fullName evidence="1">Immunity protein 52 domain-containing protein</fullName>
    </recommendedName>
</protein>
<comment type="caution">
    <text evidence="2">The sequence shown here is derived from an EMBL/GenBank/DDBJ whole genome shotgun (WGS) entry which is preliminary data.</text>
</comment>
<proteinExistence type="predicted"/>
<name>A0A918GS65_9PSEU</name>
<reference evidence="2" key="2">
    <citation type="submission" date="2020-09" db="EMBL/GenBank/DDBJ databases">
        <authorList>
            <person name="Sun Q."/>
            <person name="Ohkuma M."/>
        </authorList>
    </citation>
    <scope>NUCLEOTIDE SEQUENCE</scope>
    <source>
        <strain evidence="2">JCM 3276</strain>
    </source>
</reference>
<sequence>MTDPMFLGAYWGDRSEDRKACARRLADYLSRARVLHPLLKDWSRKGRSKSPRFVDVDPDSLSAVLRGGSSHSIPDGSDIERLGFTAGLWNGSPVTPISVNVTCGLHASTAGLMNSVAVNLPDVDDPAAAKLYTFDVAIELLEMTIECWTPDWAVLTPFSFRGAQKVNMRESYVGWLTYLSAPRRVLIENMNDRGWVREVDDGGVILVAGENASQASLISLGELRTDLVDRGALYPTPLQ</sequence>
<dbReference type="EMBL" id="BMRB01000007">
    <property type="protein sequence ID" value="GGS54666.1"/>
    <property type="molecule type" value="Genomic_DNA"/>
</dbReference>
<dbReference type="AlphaFoldDB" id="A0A918GS65"/>
<evidence type="ECO:0000313" key="2">
    <source>
        <dbReference type="EMBL" id="GGS54666.1"/>
    </source>
</evidence>
<reference evidence="2" key="1">
    <citation type="journal article" date="2014" name="Int. J. Syst. Evol. Microbiol.">
        <title>Complete genome sequence of Corynebacterium casei LMG S-19264T (=DSM 44701T), isolated from a smear-ripened cheese.</title>
        <authorList>
            <consortium name="US DOE Joint Genome Institute (JGI-PGF)"/>
            <person name="Walter F."/>
            <person name="Albersmeier A."/>
            <person name="Kalinowski J."/>
            <person name="Ruckert C."/>
        </authorList>
    </citation>
    <scope>NUCLEOTIDE SEQUENCE</scope>
    <source>
        <strain evidence="2">JCM 3276</strain>
    </source>
</reference>
<organism evidence="2 3">
    <name type="scientific">Actinokineospora fastidiosa</name>
    <dbReference type="NCBI Taxonomy" id="1816"/>
    <lineage>
        <taxon>Bacteria</taxon>
        <taxon>Bacillati</taxon>
        <taxon>Actinomycetota</taxon>
        <taxon>Actinomycetes</taxon>
        <taxon>Pseudonocardiales</taxon>
        <taxon>Pseudonocardiaceae</taxon>
        <taxon>Actinokineospora</taxon>
    </lineage>
</organism>